<dbReference type="InterPro" id="IPR025164">
    <property type="entry name" value="Toastrack_DUF4097"/>
</dbReference>
<reference evidence="2" key="1">
    <citation type="submission" date="2022-11" db="EMBL/GenBank/DDBJ databases">
        <title>Description of Microcella daejonensis nov. sp, isolated from riverside soil.</title>
        <authorList>
            <person name="Molina K.M."/>
            <person name="Kim S.B."/>
        </authorList>
    </citation>
    <scope>NUCLEOTIDE SEQUENCE</scope>
    <source>
        <strain evidence="2">MMS21-STM12</strain>
    </source>
</reference>
<evidence type="ECO:0000313" key="3">
    <source>
        <dbReference type="Proteomes" id="UP001164706"/>
    </source>
</evidence>
<dbReference type="Pfam" id="PF13349">
    <property type="entry name" value="DUF4097"/>
    <property type="match status" value="1"/>
</dbReference>
<accession>A0A9E8MM41</accession>
<gene>
    <name evidence="2" type="ORF">OVN18_03940</name>
</gene>
<dbReference type="EMBL" id="CP113089">
    <property type="protein sequence ID" value="WAB82168.1"/>
    <property type="molecule type" value="Genomic_DNA"/>
</dbReference>
<dbReference type="RefSeq" id="WP_267782085.1">
    <property type="nucleotide sequence ID" value="NZ_CP113089.1"/>
</dbReference>
<name>A0A9E8MM41_9MICO</name>
<evidence type="ECO:0000259" key="1">
    <source>
        <dbReference type="Pfam" id="PF13349"/>
    </source>
</evidence>
<dbReference type="AlphaFoldDB" id="A0A9E8MM41"/>
<dbReference type="Proteomes" id="UP001164706">
    <property type="component" value="Chromosome"/>
</dbReference>
<organism evidence="2 3">
    <name type="scientific">Microcella daejeonensis</name>
    <dbReference type="NCBI Taxonomy" id="2994971"/>
    <lineage>
        <taxon>Bacteria</taxon>
        <taxon>Bacillati</taxon>
        <taxon>Actinomycetota</taxon>
        <taxon>Actinomycetes</taxon>
        <taxon>Micrococcales</taxon>
        <taxon>Microbacteriaceae</taxon>
        <taxon>Microcella</taxon>
    </lineage>
</organism>
<protein>
    <submittedName>
        <fullName evidence="2">DUF4097 family beta strand repeat-containing protein</fullName>
    </submittedName>
</protein>
<feature type="domain" description="DUF4097" evidence="1">
    <location>
        <begin position="31"/>
        <end position="260"/>
    </location>
</feature>
<sequence>MAQETWIVAEPTVIELERIASLKVSLIAGQIDIVAHDEPGARVEVHSVSGRDLKIAVEGDRLIIDHPQMRWENFIETFRLFRGKARAEVSVLVPRSVALSFGVVSASALISGLHSDATVSTVSGPVVIDGMVGELQLNTVSGEMDVRGHHGEVRAHTVSGDITVSGEVFRFDGDGVSGDVFLDLHGAPDRIETQTVSGDVTLRLDADVPAQYTISTLTGRLQLDDARITGVRGSYNGRYGALAGAFTEVRSSSVSGDVSVVHAAREAASGGSAPSGSEASA</sequence>
<evidence type="ECO:0000313" key="2">
    <source>
        <dbReference type="EMBL" id="WAB82168.1"/>
    </source>
</evidence>
<proteinExistence type="predicted"/>
<keyword evidence="3" id="KW-1185">Reference proteome</keyword>
<dbReference type="KEGG" id="mdb:OVN18_03940"/>